<dbReference type="Gramene" id="PRQ57209">
    <property type="protein sequence ID" value="PRQ57209"/>
    <property type="gene ID" value="RchiOBHm_Chr1g0345781"/>
</dbReference>
<dbReference type="InterPro" id="IPR017972">
    <property type="entry name" value="Cyt_P450_CS"/>
</dbReference>
<evidence type="ECO:0000313" key="12">
    <source>
        <dbReference type="EMBL" id="PRQ57209.1"/>
    </source>
</evidence>
<keyword evidence="9" id="KW-0472">Membrane</keyword>
<keyword evidence="5 10" id="KW-0479">Metal-binding</keyword>
<keyword evidence="6 11" id="KW-0560">Oxidoreductase</keyword>
<proteinExistence type="inferred from homology"/>
<dbReference type="PANTHER" id="PTHR47943:SF2">
    <property type="entry name" value="CYTOCHROME P450"/>
    <property type="match status" value="1"/>
</dbReference>
<dbReference type="STRING" id="74649.A0A2P6SEW0"/>
<dbReference type="GO" id="GO:0016020">
    <property type="term" value="C:membrane"/>
    <property type="evidence" value="ECO:0007669"/>
    <property type="project" value="UniProtKB-SubCell"/>
</dbReference>
<comment type="similarity">
    <text evidence="3 11">Belongs to the cytochrome P450 family.</text>
</comment>
<evidence type="ECO:0000256" key="6">
    <source>
        <dbReference type="ARBA" id="ARBA00023002"/>
    </source>
</evidence>
<evidence type="ECO:0000256" key="7">
    <source>
        <dbReference type="ARBA" id="ARBA00023004"/>
    </source>
</evidence>
<dbReference type="InterPro" id="IPR001128">
    <property type="entry name" value="Cyt_P450"/>
</dbReference>
<name>A0A2P6SEW0_ROSCH</name>
<accession>A0A2P6SEW0</accession>
<evidence type="ECO:0000256" key="5">
    <source>
        <dbReference type="ARBA" id="ARBA00022723"/>
    </source>
</evidence>
<evidence type="ECO:0000256" key="8">
    <source>
        <dbReference type="ARBA" id="ARBA00023033"/>
    </source>
</evidence>
<dbReference type="OMA" id="AIRIDYS"/>
<dbReference type="PRINTS" id="PR00463">
    <property type="entry name" value="EP450I"/>
</dbReference>
<keyword evidence="4 10" id="KW-0349">Heme</keyword>
<comment type="caution">
    <text evidence="12">The sequence shown here is derived from an EMBL/GenBank/DDBJ whole genome shotgun (WGS) entry which is preliminary data.</text>
</comment>
<dbReference type="InterPro" id="IPR002401">
    <property type="entry name" value="Cyt_P450_E_grp-I"/>
</dbReference>
<comment type="subcellular location">
    <subcellularLocation>
        <location evidence="2">Membrane</location>
    </subcellularLocation>
</comment>
<dbReference type="GO" id="GO:0005506">
    <property type="term" value="F:iron ion binding"/>
    <property type="evidence" value="ECO:0007669"/>
    <property type="project" value="InterPro"/>
</dbReference>
<dbReference type="FunFam" id="1.10.630.10:FF:000043">
    <property type="entry name" value="Cytochrome P450 99A2"/>
    <property type="match status" value="1"/>
</dbReference>
<protein>
    <submittedName>
        <fullName evidence="12">Putative cytochrome P450</fullName>
    </submittedName>
</protein>
<comment type="cofactor">
    <cofactor evidence="1 10">
        <name>heme</name>
        <dbReference type="ChEBI" id="CHEBI:30413"/>
    </cofactor>
</comment>
<dbReference type="Proteomes" id="UP000238479">
    <property type="component" value="Chromosome 1"/>
</dbReference>
<dbReference type="AlphaFoldDB" id="A0A2P6SEW0"/>
<feature type="binding site" description="axial binding residue" evidence="10">
    <location>
        <position position="418"/>
    </location>
    <ligand>
        <name>heme</name>
        <dbReference type="ChEBI" id="CHEBI:30413"/>
    </ligand>
    <ligandPart>
        <name>Fe</name>
        <dbReference type="ChEBI" id="CHEBI:18248"/>
    </ligandPart>
</feature>
<dbReference type="GO" id="GO:0004497">
    <property type="term" value="F:monooxygenase activity"/>
    <property type="evidence" value="ECO:0007669"/>
    <property type="project" value="UniProtKB-KW"/>
</dbReference>
<evidence type="ECO:0000256" key="10">
    <source>
        <dbReference type="PIRSR" id="PIRSR602401-1"/>
    </source>
</evidence>
<sequence>MAFIWVILGLLALVYVLQPWTWRSEKRLPPGPRGFPIFGSLNLLGKLPHKDLHQLARKYGDIMYMRLGLVPVIIVSSPRAAELFLKTHDLVFASRPPHEGAKHISYGQRNLTFAEYGSYWRDMCKMCTLELLSNHKINSFKSMRKEEVAHMVDSIRESAAKEQRVSVDLSSKVLSLSADVTCRMVFGKKYMDEEFSERGFKSLIQEGLQLGAAPNLGDYIPCIAPLDLHGFTKRMKAVHRVFDDFLEKIVEEHLQSRDHGERRTKDFVDVAGLHGDMLASMDTSATTIEWAVSELIRHSEEMMKVQIELANVVGMERMVEESDLEKLEYLDMVVKETLRLHPVAPLLLPHQSTEDCTVNGFHIPKKSCIMINVWSIGRDPNAWTEAEKFIPERFVDSSIDLRGNHFELLPFGSGRRRCPGIQLGLTVVQLVLAQLVHCFNWELPENMSPNDLDMTEEFGITVPRAKHLLAIPSYRLHK</sequence>
<dbReference type="CDD" id="cd11072">
    <property type="entry name" value="CYP71-like"/>
    <property type="match status" value="1"/>
</dbReference>
<dbReference type="PANTHER" id="PTHR47943">
    <property type="entry name" value="CYTOCHROME P450 93A3-LIKE"/>
    <property type="match status" value="1"/>
</dbReference>
<reference evidence="12 13" key="1">
    <citation type="journal article" date="2018" name="Nat. Genet.">
        <title>The Rosa genome provides new insights in the design of modern roses.</title>
        <authorList>
            <person name="Bendahmane M."/>
        </authorList>
    </citation>
    <scope>NUCLEOTIDE SEQUENCE [LARGE SCALE GENOMIC DNA]</scope>
    <source>
        <strain evidence="13">cv. Old Blush</strain>
    </source>
</reference>
<keyword evidence="13" id="KW-1185">Reference proteome</keyword>
<evidence type="ECO:0000256" key="3">
    <source>
        <dbReference type="ARBA" id="ARBA00010617"/>
    </source>
</evidence>
<keyword evidence="8 11" id="KW-0503">Monooxygenase</keyword>
<evidence type="ECO:0000313" key="13">
    <source>
        <dbReference type="Proteomes" id="UP000238479"/>
    </source>
</evidence>
<dbReference type="Gene3D" id="1.10.630.10">
    <property type="entry name" value="Cytochrome P450"/>
    <property type="match status" value="1"/>
</dbReference>
<evidence type="ECO:0000256" key="1">
    <source>
        <dbReference type="ARBA" id="ARBA00001971"/>
    </source>
</evidence>
<gene>
    <name evidence="12" type="ORF">RchiOBHm_Chr1g0345781</name>
</gene>
<dbReference type="PRINTS" id="PR00385">
    <property type="entry name" value="P450"/>
</dbReference>
<dbReference type="EMBL" id="PDCK01000039">
    <property type="protein sequence ID" value="PRQ57209.1"/>
    <property type="molecule type" value="Genomic_DNA"/>
</dbReference>
<dbReference type="OrthoDB" id="1055148at2759"/>
<dbReference type="PROSITE" id="PS00086">
    <property type="entry name" value="CYTOCHROME_P450"/>
    <property type="match status" value="1"/>
</dbReference>
<dbReference type="SUPFAM" id="SSF48264">
    <property type="entry name" value="Cytochrome P450"/>
    <property type="match status" value="1"/>
</dbReference>
<dbReference type="GO" id="GO:0016705">
    <property type="term" value="F:oxidoreductase activity, acting on paired donors, with incorporation or reduction of molecular oxygen"/>
    <property type="evidence" value="ECO:0007669"/>
    <property type="project" value="InterPro"/>
</dbReference>
<evidence type="ECO:0000256" key="2">
    <source>
        <dbReference type="ARBA" id="ARBA00004370"/>
    </source>
</evidence>
<evidence type="ECO:0000256" key="9">
    <source>
        <dbReference type="ARBA" id="ARBA00023136"/>
    </source>
</evidence>
<organism evidence="12 13">
    <name type="scientific">Rosa chinensis</name>
    <name type="common">China rose</name>
    <dbReference type="NCBI Taxonomy" id="74649"/>
    <lineage>
        <taxon>Eukaryota</taxon>
        <taxon>Viridiplantae</taxon>
        <taxon>Streptophyta</taxon>
        <taxon>Embryophyta</taxon>
        <taxon>Tracheophyta</taxon>
        <taxon>Spermatophyta</taxon>
        <taxon>Magnoliopsida</taxon>
        <taxon>eudicotyledons</taxon>
        <taxon>Gunneridae</taxon>
        <taxon>Pentapetalae</taxon>
        <taxon>rosids</taxon>
        <taxon>fabids</taxon>
        <taxon>Rosales</taxon>
        <taxon>Rosaceae</taxon>
        <taxon>Rosoideae</taxon>
        <taxon>Rosoideae incertae sedis</taxon>
        <taxon>Rosa</taxon>
    </lineage>
</organism>
<dbReference type="GO" id="GO:0020037">
    <property type="term" value="F:heme binding"/>
    <property type="evidence" value="ECO:0007669"/>
    <property type="project" value="InterPro"/>
</dbReference>
<evidence type="ECO:0000256" key="11">
    <source>
        <dbReference type="RuleBase" id="RU000461"/>
    </source>
</evidence>
<keyword evidence="7 10" id="KW-0408">Iron</keyword>
<evidence type="ECO:0000256" key="4">
    <source>
        <dbReference type="ARBA" id="ARBA00022617"/>
    </source>
</evidence>
<dbReference type="InterPro" id="IPR036396">
    <property type="entry name" value="Cyt_P450_sf"/>
</dbReference>
<dbReference type="Pfam" id="PF00067">
    <property type="entry name" value="p450"/>
    <property type="match status" value="1"/>
</dbReference>